<dbReference type="InterPro" id="IPR058524">
    <property type="entry name" value="DUF8211"/>
</dbReference>
<dbReference type="VEuPathDB" id="FungiDB:RhiirA1_534634"/>
<dbReference type="VEuPathDB" id="FungiDB:RhiirFUN_024198"/>
<accession>A0A2N0Q8G2</accession>
<feature type="domain" description="DUF8211" evidence="1">
    <location>
        <begin position="41"/>
        <end position="84"/>
    </location>
</feature>
<reference evidence="2 3" key="1">
    <citation type="submission" date="2016-04" db="EMBL/GenBank/DDBJ databases">
        <title>Genome analyses suggest a sexual origin of heterokaryosis in a supposedly ancient asexual fungus.</title>
        <authorList>
            <person name="Ropars J."/>
            <person name="Sedzielewska K."/>
            <person name="Noel J."/>
            <person name="Charron P."/>
            <person name="Farinelli L."/>
            <person name="Marton T."/>
            <person name="Kruger M."/>
            <person name="Pelin A."/>
            <person name="Brachmann A."/>
            <person name="Corradi N."/>
        </authorList>
    </citation>
    <scope>NUCLEOTIDE SEQUENCE [LARGE SCALE GENOMIC DNA]</scope>
    <source>
        <strain evidence="2 3">A5</strain>
    </source>
</reference>
<evidence type="ECO:0000313" key="3">
    <source>
        <dbReference type="Proteomes" id="UP000232722"/>
    </source>
</evidence>
<dbReference type="EMBL" id="LLXJ01000095">
    <property type="protein sequence ID" value="PKC15299.1"/>
    <property type="molecule type" value="Genomic_DNA"/>
</dbReference>
<dbReference type="AlphaFoldDB" id="A0A2N0Q8G2"/>
<protein>
    <recommendedName>
        <fullName evidence="1">DUF8211 domain-containing protein</fullName>
    </recommendedName>
</protein>
<proteinExistence type="predicted"/>
<dbReference type="Pfam" id="PF26638">
    <property type="entry name" value="DUF8211"/>
    <property type="match status" value="1"/>
</dbReference>
<dbReference type="Proteomes" id="UP000232722">
    <property type="component" value="Unassembled WGS sequence"/>
</dbReference>
<name>A0A2N0Q8G2_9GLOM</name>
<reference evidence="2 3" key="2">
    <citation type="submission" date="2017-09" db="EMBL/GenBank/DDBJ databases">
        <title>Extensive intraspecific genome diversity in a model arbuscular mycorrhizal fungus.</title>
        <authorList>
            <person name="Chen E.C."/>
            <person name="Morin E."/>
            <person name="Beaudet D."/>
            <person name="Noel J."/>
            <person name="Ndikumana S."/>
            <person name="Charron P."/>
            <person name="St-Onge C."/>
            <person name="Giorgi J."/>
            <person name="Grigoriev I.V."/>
            <person name="Roux C."/>
            <person name="Martin F.M."/>
            <person name="Corradi N."/>
        </authorList>
    </citation>
    <scope>NUCLEOTIDE SEQUENCE [LARGE SCALE GENOMIC DNA]</scope>
    <source>
        <strain evidence="2 3">A5</strain>
    </source>
</reference>
<evidence type="ECO:0000313" key="2">
    <source>
        <dbReference type="EMBL" id="PKC15299.1"/>
    </source>
</evidence>
<gene>
    <name evidence="2" type="ORF">RhiirA5_494692</name>
</gene>
<sequence length="216" mass="25588">MSNNRRACITHQHDFFKVLSILMQPLADNTLPKRDRHKVLHANRCFDLWKKKESKTIFSHRLDIKYQMYYKANGFKYTLIKPEDLPYVPQSLYSQNLAKLIILLVVTNGEEPFKLKRKDAESKRKQAAMNVFHQRAKPPRYDKIKSKTVLMNDAMTNIFNVSGLDTSKQIFWRHTCCCLYDDTKEIERRPNKRDVLTSFPLSCYERNIQTKNSTNH</sequence>
<evidence type="ECO:0000259" key="1">
    <source>
        <dbReference type="Pfam" id="PF26638"/>
    </source>
</evidence>
<comment type="caution">
    <text evidence="2">The sequence shown here is derived from an EMBL/GenBank/DDBJ whole genome shotgun (WGS) entry which is preliminary data.</text>
</comment>
<organism evidence="2 3">
    <name type="scientific">Rhizophagus irregularis</name>
    <dbReference type="NCBI Taxonomy" id="588596"/>
    <lineage>
        <taxon>Eukaryota</taxon>
        <taxon>Fungi</taxon>
        <taxon>Fungi incertae sedis</taxon>
        <taxon>Mucoromycota</taxon>
        <taxon>Glomeromycotina</taxon>
        <taxon>Glomeromycetes</taxon>
        <taxon>Glomerales</taxon>
        <taxon>Glomeraceae</taxon>
        <taxon>Rhizophagus</taxon>
    </lineage>
</organism>